<keyword evidence="4" id="KW-1133">Transmembrane helix</keyword>
<dbReference type="Pfam" id="PF12819">
    <property type="entry name" value="Malectin_like"/>
    <property type="match status" value="1"/>
</dbReference>
<dbReference type="STRING" id="210143.A0A1R3HKL7"/>
<proteinExistence type="predicted"/>
<gene>
    <name evidence="7" type="ORF">CCACVL1_18574</name>
</gene>
<reference evidence="7 8" key="1">
    <citation type="submission" date="2013-09" db="EMBL/GenBank/DDBJ databases">
        <title>Corchorus capsularis genome sequencing.</title>
        <authorList>
            <person name="Alam M."/>
            <person name="Haque M.S."/>
            <person name="Islam M.S."/>
            <person name="Emdad E.M."/>
            <person name="Islam M.M."/>
            <person name="Ahmed B."/>
            <person name="Halim A."/>
            <person name="Hossen Q.M.M."/>
            <person name="Hossain M.Z."/>
            <person name="Ahmed R."/>
            <person name="Khan M.M."/>
            <person name="Islam R."/>
            <person name="Rashid M.M."/>
            <person name="Khan S.A."/>
            <person name="Rahman M.S."/>
            <person name="Alam M."/>
        </authorList>
    </citation>
    <scope>NUCLEOTIDE SEQUENCE [LARGE SCALE GENOMIC DNA]</scope>
    <source>
        <strain evidence="8">cv. CVL-1</strain>
        <tissue evidence="7">Whole seedling</tissue>
    </source>
</reference>
<dbReference type="Proteomes" id="UP000188268">
    <property type="component" value="Unassembled WGS sequence"/>
</dbReference>
<dbReference type="AlphaFoldDB" id="A0A1R3HKL7"/>
<protein>
    <recommendedName>
        <fullName evidence="6">Malectin-like domain-containing protein</fullName>
    </recommendedName>
</protein>
<comment type="caution">
    <text evidence="7">The sequence shown here is derived from an EMBL/GenBank/DDBJ whole genome shotgun (WGS) entry which is preliminary data.</text>
</comment>
<evidence type="ECO:0000313" key="8">
    <source>
        <dbReference type="Proteomes" id="UP000188268"/>
    </source>
</evidence>
<evidence type="ECO:0000256" key="5">
    <source>
        <dbReference type="ARBA" id="ARBA00023136"/>
    </source>
</evidence>
<accession>A0A1R3HKL7</accession>
<evidence type="ECO:0000256" key="1">
    <source>
        <dbReference type="ARBA" id="ARBA00004167"/>
    </source>
</evidence>
<keyword evidence="2" id="KW-0812">Transmembrane</keyword>
<dbReference type="OMA" id="THTADGM"/>
<dbReference type="OrthoDB" id="987236at2759"/>
<feature type="domain" description="Malectin-like" evidence="6">
    <location>
        <begin position="9"/>
        <end position="159"/>
    </location>
</feature>
<evidence type="ECO:0000256" key="4">
    <source>
        <dbReference type="ARBA" id="ARBA00022989"/>
    </source>
</evidence>
<evidence type="ECO:0000313" key="7">
    <source>
        <dbReference type="EMBL" id="OMO70929.1"/>
    </source>
</evidence>
<keyword evidence="3" id="KW-0732">Signal</keyword>
<dbReference type="PANTHER" id="PTHR45631:SF212">
    <property type="entry name" value="PROTEIN KINASE DOMAIN-CONTAINING PROTEIN"/>
    <property type="match status" value="1"/>
</dbReference>
<keyword evidence="8" id="KW-1185">Reference proteome</keyword>
<name>A0A1R3HKL7_COCAP</name>
<evidence type="ECO:0000256" key="2">
    <source>
        <dbReference type="ARBA" id="ARBA00022692"/>
    </source>
</evidence>
<organism evidence="7 8">
    <name type="scientific">Corchorus capsularis</name>
    <name type="common">Jute</name>
    <dbReference type="NCBI Taxonomy" id="210143"/>
    <lineage>
        <taxon>Eukaryota</taxon>
        <taxon>Viridiplantae</taxon>
        <taxon>Streptophyta</taxon>
        <taxon>Embryophyta</taxon>
        <taxon>Tracheophyta</taxon>
        <taxon>Spermatophyta</taxon>
        <taxon>Magnoliopsida</taxon>
        <taxon>eudicotyledons</taxon>
        <taxon>Gunneridae</taxon>
        <taxon>Pentapetalae</taxon>
        <taxon>rosids</taxon>
        <taxon>malvids</taxon>
        <taxon>Malvales</taxon>
        <taxon>Malvaceae</taxon>
        <taxon>Grewioideae</taxon>
        <taxon>Apeibeae</taxon>
        <taxon>Corchorus</taxon>
    </lineage>
</organism>
<evidence type="ECO:0000256" key="3">
    <source>
        <dbReference type="ARBA" id="ARBA00022729"/>
    </source>
</evidence>
<sequence length="173" mass="19125">MASFHSVTGCAYKADAYDNIWLSYNIPNSVAINTSLDIDTRASTYGLPVGVLMTACRSLNLSYSLSFSFSYNSASSTSQYFTVIHFAEIAEDARNKLTQFNISFNDFDNTKRTITLEYLKALSLSFQNLTTDGDFSLTLVATPESDLPPILNALDIYQVLHFPNSPTHQSDGT</sequence>
<keyword evidence="5" id="KW-0472">Membrane</keyword>
<dbReference type="EMBL" id="AWWV01011749">
    <property type="protein sequence ID" value="OMO70929.1"/>
    <property type="molecule type" value="Genomic_DNA"/>
</dbReference>
<comment type="subcellular location">
    <subcellularLocation>
        <location evidence="1">Membrane</location>
        <topology evidence="1">Single-pass membrane protein</topology>
    </subcellularLocation>
</comment>
<dbReference type="GO" id="GO:0016020">
    <property type="term" value="C:membrane"/>
    <property type="evidence" value="ECO:0007669"/>
    <property type="project" value="UniProtKB-SubCell"/>
</dbReference>
<evidence type="ECO:0000259" key="6">
    <source>
        <dbReference type="Pfam" id="PF12819"/>
    </source>
</evidence>
<dbReference type="Gramene" id="OMO70929">
    <property type="protein sequence ID" value="OMO70929"/>
    <property type="gene ID" value="CCACVL1_18574"/>
</dbReference>
<dbReference type="InterPro" id="IPR024788">
    <property type="entry name" value="Malectin-like_Carb-bd_dom"/>
</dbReference>
<dbReference type="PANTHER" id="PTHR45631">
    <property type="entry name" value="OS07G0107800 PROTEIN-RELATED"/>
    <property type="match status" value="1"/>
</dbReference>